<proteinExistence type="predicted"/>
<keyword evidence="3" id="KW-1185">Reference proteome</keyword>
<evidence type="ECO:0000256" key="1">
    <source>
        <dbReference type="SAM" id="MobiDB-lite"/>
    </source>
</evidence>
<protein>
    <submittedName>
        <fullName evidence="2">Uncharacterized protein</fullName>
    </submittedName>
</protein>
<dbReference type="RefSeq" id="WP_093522042.1">
    <property type="nucleotide sequence ID" value="NZ_FOSK01000011.1"/>
</dbReference>
<gene>
    <name evidence="2" type="ORF">SAMN04488518_111100</name>
</gene>
<sequence>MVEEQEPQQEDEQAARLRVPLEVWQVVRRMVEEEAISIADIARKTGLPSSTITTKIKREGWLRKWELAQELASSKPEERKRLIARLYAAFEKQVSTLEAKLKKLSGDPQSAAGEMDATAKAITSLAKTLDMLIELQQAHGEDSTEEVSDDQMRQQLSQRIESLCGAGQTP</sequence>
<name>A0A1I4DCY6_9HYPH</name>
<comment type="caution">
    <text evidence="2">The sequence shown here is derived from an EMBL/GenBank/DDBJ whole genome shotgun (WGS) entry which is preliminary data.</text>
</comment>
<accession>A0A1I4DCY6</accession>
<organism evidence="2 3">
    <name type="scientific">Pseudovibrio ascidiaceicola</name>
    <dbReference type="NCBI Taxonomy" id="285279"/>
    <lineage>
        <taxon>Bacteria</taxon>
        <taxon>Pseudomonadati</taxon>
        <taxon>Pseudomonadota</taxon>
        <taxon>Alphaproteobacteria</taxon>
        <taxon>Hyphomicrobiales</taxon>
        <taxon>Stappiaceae</taxon>
        <taxon>Pseudovibrio</taxon>
    </lineage>
</organism>
<dbReference type="EMBL" id="FOSK01000011">
    <property type="protein sequence ID" value="SFK90779.1"/>
    <property type="molecule type" value="Genomic_DNA"/>
</dbReference>
<evidence type="ECO:0000313" key="2">
    <source>
        <dbReference type="EMBL" id="SFK90779.1"/>
    </source>
</evidence>
<reference evidence="2 3" key="1">
    <citation type="submission" date="2016-10" db="EMBL/GenBank/DDBJ databases">
        <authorList>
            <person name="Varghese N."/>
            <person name="Submissions S."/>
        </authorList>
    </citation>
    <scope>NUCLEOTIDE SEQUENCE [LARGE SCALE GENOMIC DNA]</scope>
    <source>
        <strain evidence="2 3">DSM 16392</strain>
    </source>
</reference>
<dbReference type="Proteomes" id="UP000199598">
    <property type="component" value="Unassembled WGS sequence"/>
</dbReference>
<feature type="region of interest" description="Disordered" evidence="1">
    <location>
        <begin position="137"/>
        <end position="170"/>
    </location>
</feature>
<evidence type="ECO:0000313" key="3">
    <source>
        <dbReference type="Proteomes" id="UP000199598"/>
    </source>
</evidence>